<dbReference type="PANTHER" id="PTHR33527:SF18">
    <property type="entry name" value="F13O11.17 PROTEIN"/>
    <property type="match status" value="1"/>
</dbReference>
<dbReference type="OrthoDB" id="1882251at2759"/>
<dbReference type="PANTHER" id="PTHR33527">
    <property type="entry name" value="OS07G0274300 PROTEIN"/>
    <property type="match status" value="1"/>
</dbReference>
<dbReference type="SMR" id="A0A438BYP1"/>
<dbReference type="EMBL" id="QGNW01002597">
    <property type="protein sequence ID" value="RVW15690.1"/>
    <property type="molecule type" value="Genomic_DNA"/>
</dbReference>
<evidence type="ECO:0000313" key="2">
    <source>
        <dbReference type="Proteomes" id="UP000288805"/>
    </source>
</evidence>
<dbReference type="Proteomes" id="UP000288805">
    <property type="component" value="Unassembled WGS sequence"/>
</dbReference>
<dbReference type="KEGG" id="vvi:100241880"/>
<dbReference type="AlphaFoldDB" id="A0A438BYP1"/>
<organism evidence="1 2">
    <name type="scientific">Vitis vinifera</name>
    <name type="common">Grape</name>
    <dbReference type="NCBI Taxonomy" id="29760"/>
    <lineage>
        <taxon>Eukaryota</taxon>
        <taxon>Viridiplantae</taxon>
        <taxon>Streptophyta</taxon>
        <taxon>Embryophyta</taxon>
        <taxon>Tracheophyta</taxon>
        <taxon>Spermatophyta</taxon>
        <taxon>Magnoliopsida</taxon>
        <taxon>eudicotyledons</taxon>
        <taxon>Gunneridae</taxon>
        <taxon>Pentapetalae</taxon>
        <taxon>rosids</taxon>
        <taxon>Vitales</taxon>
        <taxon>Vitaceae</taxon>
        <taxon>Viteae</taxon>
        <taxon>Vitis</taxon>
    </lineage>
</organism>
<evidence type="ECO:0000313" key="1">
    <source>
        <dbReference type="EMBL" id="RVW15690.1"/>
    </source>
</evidence>
<reference evidence="1 2" key="1">
    <citation type="journal article" date="2018" name="PLoS Genet.">
        <title>Population sequencing reveals clonal diversity and ancestral inbreeding in the grapevine cultivar Chardonnay.</title>
        <authorList>
            <person name="Roach M.J."/>
            <person name="Johnson D.L."/>
            <person name="Bohlmann J."/>
            <person name="van Vuuren H.J."/>
            <person name="Jones S.J."/>
            <person name="Pretorius I.S."/>
            <person name="Schmidt S.A."/>
            <person name="Borneman A.R."/>
        </authorList>
    </citation>
    <scope>NUCLEOTIDE SEQUENCE [LARGE SCALE GENOMIC DNA]</scope>
    <source>
        <strain evidence="2">cv. Chardonnay</strain>
        <tissue evidence="1">Leaf</tissue>
    </source>
</reference>
<gene>
    <name evidence="1" type="ORF">CK203_075282</name>
</gene>
<comment type="caution">
    <text evidence="1">The sequence shown here is derived from an EMBL/GenBank/DDBJ whole genome shotgun (WGS) entry which is preliminary data.</text>
</comment>
<proteinExistence type="predicted"/>
<name>A0A438BYP1_VITVI</name>
<accession>A0A438BYP1</accession>
<protein>
    <submittedName>
        <fullName evidence="1">Uncharacterized protein</fullName>
    </submittedName>
</protein>
<sequence length="279" mass="31372">MAFKIPLRELLSFHSVDRQIFSRLILNCLRKPSETLLVMAMWLWLEEIGYPNIVAKILILPDSIVNAIANEAVLCLKCLSSDSPPPRLPSGNLPLSSRAMEMEISLQMFFQNKFTAISGIKKFLNSVCSWAFTDILVQVLPSASQVLLNQPVAVPGFPHPLFGNVTIVLRSLDYSFPIGGLHGWNPTTEAPVDDRTMFLTFSRGNKVSESDVRELFTGLFGDCVDSVNMEEVSRNRQPLFARLVLRSVSTVDRILNGSSIAKFTINSKHVWARKYERRE</sequence>